<keyword evidence="1" id="KW-0472">Membrane</keyword>
<comment type="caution">
    <text evidence="2">The sequence shown here is derived from an EMBL/GenBank/DDBJ whole genome shotgun (WGS) entry which is preliminary data.</text>
</comment>
<keyword evidence="1" id="KW-1133">Transmembrane helix</keyword>
<proteinExistence type="predicted"/>
<organism evidence="2 3">
    <name type="scientific">Colletotrichum spinosum</name>
    <dbReference type="NCBI Taxonomy" id="1347390"/>
    <lineage>
        <taxon>Eukaryota</taxon>
        <taxon>Fungi</taxon>
        <taxon>Dikarya</taxon>
        <taxon>Ascomycota</taxon>
        <taxon>Pezizomycotina</taxon>
        <taxon>Sordariomycetes</taxon>
        <taxon>Hypocreomycetidae</taxon>
        <taxon>Glomerellales</taxon>
        <taxon>Glomerellaceae</taxon>
        <taxon>Colletotrichum</taxon>
        <taxon>Colletotrichum orbiculare species complex</taxon>
    </lineage>
</organism>
<protein>
    <submittedName>
        <fullName evidence="2">Uncharacterized protein</fullName>
    </submittedName>
</protein>
<gene>
    <name evidence="2" type="ORF">C8035_v004835</name>
</gene>
<feature type="transmembrane region" description="Helical" evidence="1">
    <location>
        <begin position="40"/>
        <end position="60"/>
    </location>
</feature>
<dbReference type="AlphaFoldDB" id="A0A4R8Q3G3"/>
<name>A0A4R8Q3G3_9PEZI</name>
<sequence length="102" mass="12195">MFNSYNLNININLFKSIDNYENYSYFYKSGNKLILYKDNFITFLSLFIVTIAKFILKILLIDQTISITKKYKIERIKRNLASKSKIFSNNSKCFKYLLEIAY</sequence>
<keyword evidence="1" id="KW-0812">Transmembrane</keyword>
<evidence type="ECO:0000313" key="3">
    <source>
        <dbReference type="Proteomes" id="UP000295083"/>
    </source>
</evidence>
<evidence type="ECO:0000313" key="2">
    <source>
        <dbReference type="EMBL" id="TDZ29695.1"/>
    </source>
</evidence>
<dbReference type="Proteomes" id="UP000295083">
    <property type="component" value="Unassembled WGS sequence"/>
</dbReference>
<evidence type="ECO:0000256" key="1">
    <source>
        <dbReference type="SAM" id="Phobius"/>
    </source>
</evidence>
<dbReference type="EMBL" id="QAPG01000196">
    <property type="protein sequence ID" value="TDZ29695.1"/>
    <property type="molecule type" value="Genomic_DNA"/>
</dbReference>
<keyword evidence="3" id="KW-1185">Reference proteome</keyword>
<reference evidence="2 3" key="1">
    <citation type="submission" date="2018-11" db="EMBL/GenBank/DDBJ databases">
        <title>Genome sequence and assembly of Colletotrichum spinosum.</title>
        <authorList>
            <person name="Gan P."/>
            <person name="Shirasu K."/>
        </authorList>
    </citation>
    <scope>NUCLEOTIDE SEQUENCE [LARGE SCALE GENOMIC DNA]</scope>
    <source>
        <strain evidence="2 3">CBS 515.97</strain>
    </source>
</reference>
<accession>A0A4R8Q3G3</accession>